<evidence type="ECO:0000313" key="2">
    <source>
        <dbReference type="EMBL" id="TFK96114.1"/>
    </source>
</evidence>
<keyword evidence="3" id="KW-1185">Reference proteome</keyword>
<feature type="compositionally biased region" description="Low complexity" evidence="1">
    <location>
        <begin position="26"/>
        <end position="38"/>
    </location>
</feature>
<feature type="compositionally biased region" description="Low complexity" evidence="1">
    <location>
        <begin position="82"/>
        <end position="98"/>
    </location>
</feature>
<protein>
    <recommendedName>
        <fullName evidence="4">CsbD-like domain-containing protein</fullName>
    </recommendedName>
</protein>
<evidence type="ECO:0008006" key="4">
    <source>
        <dbReference type="Google" id="ProtNLM"/>
    </source>
</evidence>
<evidence type="ECO:0000256" key="1">
    <source>
        <dbReference type="SAM" id="MobiDB-lite"/>
    </source>
</evidence>
<gene>
    <name evidence="2" type="ORF">BDV98DRAFT_586568</name>
</gene>
<proteinExistence type="predicted"/>
<feature type="compositionally biased region" description="Basic and acidic residues" evidence="1">
    <location>
        <begin position="117"/>
        <end position="126"/>
    </location>
</feature>
<name>A0A5C3Q1Y4_9AGAR</name>
<organism evidence="2 3">
    <name type="scientific">Pterulicium gracile</name>
    <dbReference type="NCBI Taxonomy" id="1884261"/>
    <lineage>
        <taxon>Eukaryota</taxon>
        <taxon>Fungi</taxon>
        <taxon>Dikarya</taxon>
        <taxon>Basidiomycota</taxon>
        <taxon>Agaricomycotina</taxon>
        <taxon>Agaricomycetes</taxon>
        <taxon>Agaricomycetidae</taxon>
        <taxon>Agaricales</taxon>
        <taxon>Pleurotineae</taxon>
        <taxon>Pterulaceae</taxon>
        <taxon>Pterulicium</taxon>
    </lineage>
</organism>
<feature type="compositionally biased region" description="Polar residues" evidence="1">
    <location>
        <begin position="53"/>
        <end position="64"/>
    </location>
</feature>
<dbReference type="Proteomes" id="UP000305067">
    <property type="component" value="Unassembled WGS sequence"/>
</dbReference>
<dbReference type="EMBL" id="ML178866">
    <property type="protein sequence ID" value="TFK96114.1"/>
    <property type="molecule type" value="Genomic_DNA"/>
</dbReference>
<sequence length="225" mass="22887">MSLNNESNNTSAFGADNTVNERFNPSANASSGLGAANLPPTSAHMIHRDSEPLPTQKNRSTDYSTDAIERGGLSGSNDHHCGTATETATAGRTGFTTGEVGGKHGEHHGVPIVGGTGDKHSHDHKSSTGLGSDSNHHTSSTTGATGTHSSTTGTTGTHSSSTTGTHHNSTIGTGTGATGHKVGMGDKIIGSAQEMAGKVTSKDSMIEKGHIRKTEGKDAVNQHTV</sequence>
<reference evidence="2 3" key="1">
    <citation type="journal article" date="2019" name="Nat. Ecol. Evol.">
        <title>Megaphylogeny resolves global patterns of mushroom evolution.</title>
        <authorList>
            <person name="Varga T."/>
            <person name="Krizsan K."/>
            <person name="Foldi C."/>
            <person name="Dima B."/>
            <person name="Sanchez-Garcia M."/>
            <person name="Sanchez-Ramirez S."/>
            <person name="Szollosi G.J."/>
            <person name="Szarkandi J.G."/>
            <person name="Papp V."/>
            <person name="Albert L."/>
            <person name="Andreopoulos W."/>
            <person name="Angelini C."/>
            <person name="Antonin V."/>
            <person name="Barry K.W."/>
            <person name="Bougher N.L."/>
            <person name="Buchanan P."/>
            <person name="Buyck B."/>
            <person name="Bense V."/>
            <person name="Catcheside P."/>
            <person name="Chovatia M."/>
            <person name="Cooper J."/>
            <person name="Damon W."/>
            <person name="Desjardin D."/>
            <person name="Finy P."/>
            <person name="Geml J."/>
            <person name="Haridas S."/>
            <person name="Hughes K."/>
            <person name="Justo A."/>
            <person name="Karasinski D."/>
            <person name="Kautmanova I."/>
            <person name="Kiss B."/>
            <person name="Kocsube S."/>
            <person name="Kotiranta H."/>
            <person name="LaButti K.M."/>
            <person name="Lechner B.E."/>
            <person name="Liimatainen K."/>
            <person name="Lipzen A."/>
            <person name="Lukacs Z."/>
            <person name="Mihaltcheva S."/>
            <person name="Morgado L.N."/>
            <person name="Niskanen T."/>
            <person name="Noordeloos M.E."/>
            <person name="Ohm R.A."/>
            <person name="Ortiz-Santana B."/>
            <person name="Ovrebo C."/>
            <person name="Racz N."/>
            <person name="Riley R."/>
            <person name="Savchenko A."/>
            <person name="Shiryaev A."/>
            <person name="Soop K."/>
            <person name="Spirin V."/>
            <person name="Szebenyi C."/>
            <person name="Tomsovsky M."/>
            <person name="Tulloss R.E."/>
            <person name="Uehling J."/>
            <person name="Grigoriev I.V."/>
            <person name="Vagvolgyi C."/>
            <person name="Papp T."/>
            <person name="Martin F.M."/>
            <person name="Miettinen O."/>
            <person name="Hibbett D.S."/>
            <person name="Nagy L.G."/>
        </authorList>
    </citation>
    <scope>NUCLEOTIDE SEQUENCE [LARGE SCALE GENOMIC DNA]</scope>
    <source>
        <strain evidence="2 3">CBS 309.79</strain>
    </source>
</reference>
<dbReference type="AlphaFoldDB" id="A0A5C3Q1Y4"/>
<evidence type="ECO:0000313" key="3">
    <source>
        <dbReference type="Proteomes" id="UP000305067"/>
    </source>
</evidence>
<feature type="region of interest" description="Disordered" evidence="1">
    <location>
        <begin position="1"/>
        <end position="184"/>
    </location>
</feature>
<feature type="compositionally biased region" description="Polar residues" evidence="1">
    <location>
        <begin position="1"/>
        <end position="25"/>
    </location>
</feature>
<feature type="compositionally biased region" description="Low complexity" evidence="1">
    <location>
        <begin position="137"/>
        <end position="172"/>
    </location>
</feature>
<dbReference type="OrthoDB" id="3210574at2759"/>
<accession>A0A5C3Q1Y4</accession>